<gene>
    <name evidence="5" type="ORF">EG352_03015</name>
</gene>
<organism evidence="5 6">
    <name type="scientific">Chryseobacterium indologenes</name>
    <name type="common">Flavobacterium indologenes</name>
    <dbReference type="NCBI Taxonomy" id="253"/>
    <lineage>
        <taxon>Bacteria</taxon>
        <taxon>Pseudomonadati</taxon>
        <taxon>Bacteroidota</taxon>
        <taxon>Flavobacteriia</taxon>
        <taxon>Flavobacteriales</taxon>
        <taxon>Weeksellaceae</taxon>
        <taxon>Chryseobacterium group</taxon>
        <taxon>Chryseobacterium</taxon>
    </lineage>
</organism>
<dbReference type="GO" id="GO:0043565">
    <property type="term" value="F:sequence-specific DNA binding"/>
    <property type="evidence" value="ECO:0007669"/>
    <property type="project" value="InterPro"/>
</dbReference>
<dbReference type="SUPFAM" id="SSF46689">
    <property type="entry name" value="Homeodomain-like"/>
    <property type="match status" value="1"/>
</dbReference>
<evidence type="ECO:0000313" key="6">
    <source>
        <dbReference type="Proteomes" id="UP000269015"/>
    </source>
</evidence>
<feature type="domain" description="HTH araC/xylS-type" evidence="4">
    <location>
        <begin position="173"/>
        <end position="272"/>
    </location>
</feature>
<dbReference type="Gene3D" id="1.10.10.60">
    <property type="entry name" value="Homeodomain-like"/>
    <property type="match status" value="1"/>
</dbReference>
<dbReference type="SMART" id="SM00342">
    <property type="entry name" value="HTH_ARAC"/>
    <property type="match status" value="1"/>
</dbReference>
<dbReference type="EMBL" id="CP033930">
    <property type="protein sequence ID" value="AZB16814.1"/>
    <property type="molecule type" value="Genomic_DNA"/>
</dbReference>
<accession>A0AAD1DU75</accession>
<evidence type="ECO:0000256" key="2">
    <source>
        <dbReference type="ARBA" id="ARBA00023125"/>
    </source>
</evidence>
<dbReference type="Pfam" id="PF12833">
    <property type="entry name" value="HTH_18"/>
    <property type="match status" value="1"/>
</dbReference>
<dbReference type="InterPro" id="IPR050204">
    <property type="entry name" value="AraC_XylS_family_regulators"/>
</dbReference>
<dbReference type="GO" id="GO:0003700">
    <property type="term" value="F:DNA-binding transcription factor activity"/>
    <property type="evidence" value="ECO:0007669"/>
    <property type="project" value="InterPro"/>
</dbReference>
<evidence type="ECO:0000313" key="5">
    <source>
        <dbReference type="EMBL" id="AZB16814.1"/>
    </source>
</evidence>
<dbReference type="InterPro" id="IPR018060">
    <property type="entry name" value="HTH_AraC"/>
</dbReference>
<dbReference type="Pfam" id="PF20240">
    <property type="entry name" value="DUF6597"/>
    <property type="match status" value="1"/>
</dbReference>
<reference evidence="5 6" key="1">
    <citation type="submission" date="2018-11" db="EMBL/GenBank/DDBJ databases">
        <title>Proposal to divide the Flavobacteriaceae and reorganize its genera based on Amino Acid Identity values calculated from whole genome sequences.</title>
        <authorList>
            <person name="Nicholson A.C."/>
            <person name="Gulvik C.A."/>
            <person name="Whitney A.M."/>
            <person name="Humrighouse B.W."/>
            <person name="Bell M."/>
            <person name="Holmes B."/>
            <person name="Steigerwalt A.G."/>
            <person name="Villarma A."/>
            <person name="Sheth M."/>
            <person name="Batra D."/>
            <person name="Pryor J."/>
            <person name="Bernardet J.-F."/>
            <person name="Hugo C."/>
            <person name="Kampfer P."/>
            <person name="Newman J."/>
            <person name="McQuiston J.R."/>
        </authorList>
    </citation>
    <scope>NUCLEOTIDE SEQUENCE [LARGE SCALE GENOMIC DNA]</scope>
    <source>
        <strain evidence="5 6">H5559</strain>
    </source>
</reference>
<protein>
    <submittedName>
        <fullName evidence="5">AraC family transcriptional regulator</fullName>
    </submittedName>
</protein>
<evidence type="ECO:0000256" key="1">
    <source>
        <dbReference type="ARBA" id="ARBA00023015"/>
    </source>
</evidence>
<evidence type="ECO:0000256" key="3">
    <source>
        <dbReference type="ARBA" id="ARBA00023163"/>
    </source>
</evidence>
<name>A0AAD1DU75_CHRID</name>
<dbReference type="InterPro" id="IPR046532">
    <property type="entry name" value="DUF6597"/>
</dbReference>
<sequence>MVYSSIIFTTHEICVHLNMQISPPQHLAPFIRHYIYLENSREAGENMRLFTDGSTGLIMSGDMNLYSKISGDQMPLSFFYGVPDTYKDFYSKGKFSLIAVVFQPYFLNILLKTSAKEVRNQIISVEDVVRDKLQPFQEKLFTQTNPLSVINGLNLFFSEFLAQETKSDYSFISTVQQYILKNKGSVSSKELELFTGYSERHLERKFEDFMGVSPKKYSTIIRLHYFLSLINRGIAGDNMTALSYNAGYSDQSHLIRDFKTSVGLTPRQYIKTKNKMAVNFIEL</sequence>
<dbReference type="PROSITE" id="PS01124">
    <property type="entry name" value="HTH_ARAC_FAMILY_2"/>
    <property type="match status" value="1"/>
</dbReference>
<dbReference type="PANTHER" id="PTHR46796">
    <property type="entry name" value="HTH-TYPE TRANSCRIPTIONAL ACTIVATOR RHAS-RELATED"/>
    <property type="match status" value="1"/>
</dbReference>
<evidence type="ECO:0000259" key="4">
    <source>
        <dbReference type="PROSITE" id="PS01124"/>
    </source>
</evidence>
<keyword evidence="2" id="KW-0238">DNA-binding</keyword>
<proteinExistence type="predicted"/>
<dbReference type="AlphaFoldDB" id="A0AAD1DU75"/>
<keyword evidence="1" id="KW-0805">Transcription regulation</keyword>
<dbReference type="InterPro" id="IPR009057">
    <property type="entry name" value="Homeodomain-like_sf"/>
</dbReference>
<dbReference type="PANTHER" id="PTHR46796:SF13">
    <property type="entry name" value="HTH-TYPE TRANSCRIPTIONAL ACTIVATOR RHAS"/>
    <property type="match status" value="1"/>
</dbReference>
<dbReference type="Proteomes" id="UP000269015">
    <property type="component" value="Chromosome"/>
</dbReference>
<keyword evidence="3" id="KW-0804">Transcription</keyword>